<organism evidence="1 2">
    <name type="scientific">Mycolicibacterium hodleri</name>
    <dbReference type="NCBI Taxonomy" id="49897"/>
    <lineage>
        <taxon>Bacteria</taxon>
        <taxon>Bacillati</taxon>
        <taxon>Actinomycetota</taxon>
        <taxon>Actinomycetes</taxon>
        <taxon>Mycobacteriales</taxon>
        <taxon>Mycobacteriaceae</taxon>
        <taxon>Mycolicibacterium</taxon>
    </lineage>
</organism>
<comment type="caution">
    <text evidence="1">The sequence shown here is derived from an EMBL/GenBank/DDBJ whole genome shotgun (WGS) entry which is preliminary data.</text>
</comment>
<accession>A0A502EKP7</accession>
<evidence type="ECO:0000313" key="2">
    <source>
        <dbReference type="Proteomes" id="UP000320095"/>
    </source>
</evidence>
<dbReference type="Proteomes" id="UP000320095">
    <property type="component" value="Unassembled WGS sequence"/>
</dbReference>
<dbReference type="Gene3D" id="1.10.860.10">
    <property type="entry name" value="DNAb Helicase, Chain A"/>
    <property type="match status" value="1"/>
</dbReference>
<name>A0A502EKP7_9MYCO</name>
<keyword evidence="2" id="KW-1185">Reference proteome</keyword>
<proteinExistence type="predicted"/>
<reference evidence="1 2" key="1">
    <citation type="journal article" date="2019" name="Environ. Microbiol.">
        <title>Species interactions and distinct microbial communities in high Arctic permafrost affected cryosols are associated with the CH4 and CO2 gas fluxes.</title>
        <authorList>
            <person name="Altshuler I."/>
            <person name="Hamel J."/>
            <person name="Turney S."/>
            <person name="Magnuson E."/>
            <person name="Levesque R."/>
            <person name="Greer C."/>
            <person name="Whyte L.G."/>
        </authorList>
    </citation>
    <scope>NUCLEOTIDE SEQUENCE [LARGE SCALE GENOMIC DNA]</scope>
    <source>
        <strain evidence="1 2">S5.20</strain>
    </source>
</reference>
<dbReference type="AlphaFoldDB" id="A0A502EKP7"/>
<dbReference type="EMBL" id="RCZG01000001">
    <property type="protein sequence ID" value="TPG37100.1"/>
    <property type="molecule type" value="Genomic_DNA"/>
</dbReference>
<evidence type="ECO:0000313" key="1">
    <source>
        <dbReference type="EMBL" id="TPG37100.1"/>
    </source>
</evidence>
<sequence length="176" mass="18227">MWLALRPPSQGGGDSLMSAQIAAVGTTPTIPELFVGSLMQGTVSDARSVLRFVEDTDVDEPAATVLMAVRAVALRGTPPSPQLIHDELKRRGRFTRSTGVWLTSAVTSGACSSAAPAYAGALVSESLRSNVESFGHAMTSMSATASEADIVAVVERAAAGIRGIAARLTELRGESL</sequence>
<dbReference type="InterPro" id="IPR016136">
    <property type="entry name" value="DNA_helicase_N/primase_C"/>
</dbReference>
<protein>
    <submittedName>
        <fullName evidence="1">Uncharacterized protein</fullName>
    </submittedName>
</protein>
<gene>
    <name evidence="1" type="ORF">EAH80_04370</name>
</gene>